<dbReference type="PANTHER" id="PTHR43649">
    <property type="entry name" value="ARABINOSE-BINDING PROTEIN-RELATED"/>
    <property type="match status" value="1"/>
</dbReference>
<proteinExistence type="inferred from homology"/>
<dbReference type="PANTHER" id="PTHR43649:SF29">
    <property type="entry name" value="OSMOPROTECTIVE COMPOUNDS-BINDING PROTEIN GGTB"/>
    <property type="match status" value="1"/>
</dbReference>
<feature type="signal peptide" evidence="4">
    <location>
        <begin position="1"/>
        <end position="25"/>
    </location>
</feature>
<dbReference type="GO" id="GO:0055085">
    <property type="term" value="P:transmembrane transport"/>
    <property type="evidence" value="ECO:0007669"/>
    <property type="project" value="InterPro"/>
</dbReference>
<dbReference type="PROSITE" id="PS51257">
    <property type="entry name" value="PROKAR_LIPOPROTEIN"/>
    <property type="match status" value="1"/>
</dbReference>
<evidence type="ECO:0000256" key="3">
    <source>
        <dbReference type="ARBA" id="ARBA00022729"/>
    </source>
</evidence>
<comment type="similarity">
    <text evidence="1">Belongs to the bacterial solute-binding protein 1 family.</text>
</comment>
<dbReference type="Pfam" id="PF01547">
    <property type="entry name" value="SBP_bac_1"/>
    <property type="match status" value="1"/>
</dbReference>
<dbReference type="RefSeq" id="WP_353713104.1">
    <property type="nucleotide sequence ID" value="NZ_CP159279.1"/>
</dbReference>
<dbReference type="InterPro" id="IPR006059">
    <property type="entry name" value="SBP"/>
</dbReference>
<dbReference type="Gene3D" id="3.40.190.10">
    <property type="entry name" value="Periplasmic binding protein-like II"/>
    <property type="match status" value="2"/>
</dbReference>
<dbReference type="SUPFAM" id="SSF53850">
    <property type="entry name" value="Periplasmic binding protein-like II"/>
    <property type="match status" value="1"/>
</dbReference>
<evidence type="ECO:0000256" key="2">
    <source>
        <dbReference type="ARBA" id="ARBA00022448"/>
    </source>
</evidence>
<organism evidence="5">
    <name type="scientific">Arthrobacter sp. K5</name>
    <dbReference type="NCBI Taxonomy" id="2839623"/>
    <lineage>
        <taxon>Bacteria</taxon>
        <taxon>Bacillati</taxon>
        <taxon>Actinomycetota</taxon>
        <taxon>Actinomycetes</taxon>
        <taxon>Micrococcales</taxon>
        <taxon>Micrococcaceae</taxon>
        <taxon>Arthrobacter</taxon>
    </lineage>
</organism>
<dbReference type="EMBL" id="CP159279">
    <property type="protein sequence ID" value="XCH13285.1"/>
    <property type="molecule type" value="Genomic_DNA"/>
</dbReference>
<reference evidence="5" key="1">
    <citation type="submission" date="2024-06" db="EMBL/GenBank/DDBJ databases">
        <title>Biodegradation of dimethachlon by Arthrobacter sp. K5: mechanistic insights and ecological implications.</title>
        <authorList>
            <person name="Hu S."/>
            <person name="Lu P."/>
        </authorList>
    </citation>
    <scope>NUCLEOTIDE SEQUENCE</scope>
    <source>
        <strain evidence="5">K5</strain>
    </source>
</reference>
<dbReference type="InterPro" id="IPR006061">
    <property type="entry name" value="SBP_1_CS"/>
</dbReference>
<sequence>MFHLKQVRAKALSAALAAALLTSCAAPPAEDEVTLSFFQFKPEAVKEFAGLIDEFEAANPGIRVLQNNVPDPDTAIRTLLVKNKTPDVLTLNGNASFGLLARACVFADLSQEPAARDVLPAVQDILNANGRCSGSEINGLPMANNASGVLYNPELFAKYGVSVPRTWDELIAAAETFKANGVAPFYMTLKDAWTTSPALVNLAAQLQPEGFFDRLTAAGADRNNSPVSFSKDYQEVADKLLQLFHYAQPGAAGVDYATGNKAFADGKSAMYLNGSFAVPAIRAANPDARIASFPYPVTNNPGNVTVVSGVDVVLAMGRDTPHRAEAQKFINFLMSKDVIDKYAKNQSALAPIRSAAPQQDTALRGLASYFTSGKVDGYMDHRLPPSIPLVNITQQFVLDGDKSRYLNTLDNEWFKVAARMPNRGDQQ</sequence>
<evidence type="ECO:0000256" key="4">
    <source>
        <dbReference type="SAM" id="SignalP"/>
    </source>
</evidence>
<accession>A0AAU8EWV1</accession>
<feature type="chain" id="PRO_5043773081" evidence="4">
    <location>
        <begin position="26"/>
        <end position="427"/>
    </location>
</feature>
<keyword evidence="2" id="KW-0813">Transport</keyword>
<protein>
    <submittedName>
        <fullName evidence="5">Extracellular solute-binding protein</fullName>
    </submittedName>
</protein>
<gene>
    <name evidence="5" type="ORF">ABRP34_10010</name>
</gene>
<evidence type="ECO:0000256" key="1">
    <source>
        <dbReference type="ARBA" id="ARBA00008520"/>
    </source>
</evidence>
<dbReference type="AlphaFoldDB" id="A0AAU8EWV1"/>
<evidence type="ECO:0000313" key="5">
    <source>
        <dbReference type="EMBL" id="XCH13285.1"/>
    </source>
</evidence>
<dbReference type="InterPro" id="IPR050490">
    <property type="entry name" value="Bact_solute-bd_prot1"/>
</dbReference>
<name>A0AAU8EWV1_9MICC</name>
<dbReference type="PROSITE" id="PS01037">
    <property type="entry name" value="SBP_BACTERIAL_1"/>
    <property type="match status" value="1"/>
</dbReference>
<keyword evidence="3 4" id="KW-0732">Signal</keyword>